<evidence type="ECO:0000313" key="2">
    <source>
        <dbReference type="Proteomes" id="UP000707535"/>
    </source>
</evidence>
<reference evidence="1" key="2">
    <citation type="submission" date="2021-09" db="EMBL/GenBank/DDBJ databases">
        <authorList>
            <person name="Gilroy R."/>
        </authorList>
    </citation>
    <scope>NUCLEOTIDE SEQUENCE</scope>
    <source>
        <strain evidence="1">CHK174-6876</strain>
    </source>
</reference>
<accession>A0A921FAF9</accession>
<gene>
    <name evidence="1" type="ORF">K8V00_09865</name>
</gene>
<evidence type="ECO:0000313" key="1">
    <source>
        <dbReference type="EMBL" id="HJE97916.1"/>
    </source>
</evidence>
<dbReference type="AlphaFoldDB" id="A0A921FAF9"/>
<dbReference type="EMBL" id="DYXG01000095">
    <property type="protein sequence ID" value="HJE97916.1"/>
    <property type="molecule type" value="Genomic_DNA"/>
</dbReference>
<organism evidence="1 2">
    <name type="scientific">Ligilactobacillus acidipiscis</name>
    <dbReference type="NCBI Taxonomy" id="89059"/>
    <lineage>
        <taxon>Bacteria</taxon>
        <taxon>Bacillati</taxon>
        <taxon>Bacillota</taxon>
        <taxon>Bacilli</taxon>
        <taxon>Lactobacillales</taxon>
        <taxon>Lactobacillaceae</taxon>
        <taxon>Ligilactobacillus</taxon>
    </lineage>
</organism>
<proteinExistence type="predicted"/>
<protein>
    <submittedName>
        <fullName evidence="1">Uncharacterized protein</fullName>
    </submittedName>
</protein>
<dbReference type="Proteomes" id="UP000707535">
    <property type="component" value="Unassembled WGS sequence"/>
</dbReference>
<sequence length="81" mass="9463">MKKCEFCNKPYYSSIQIKGIGYNLGEKMDSTNEYLIDLKENGEAKLLFKRSFDYEPWTVGECQFNYCPICGRKLVSNVKED</sequence>
<comment type="caution">
    <text evidence="1">The sequence shown here is derived from an EMBL/GenBank/DDBJ whole genome shotgun (WGS) entry which is preliminary data.</text>
</comment>
<reference evidence="1" key="1">
    <citation type="journal article" date="2021" name="PeerJ">
        <title>Extensive microbial diversity within the chicken gut microbiome revealed by metagenomics and culture.</title>
        <authorList>
            <person name="Gilroy R."/>
            <person name="Ravi A."/>
            <person name="Getino M."/>
            <person name="Pursley I."/>
            <person name="Horton D.L."/>
            <person name="Alikhan N.F."/>
            <person name="Baker D."/>
            <person name="Gharbi K."/>
            <person name="Hall N."/>
            <person name="Watson M."/>
            <person name="Adriaenssens E.M."/>
            <person name="Foster-Nyarko E."/>
            <person name="Jarju S."/>
            <person name="Secka A."/>
            <person name="Antonio M."/>
            <person name="Oren A."/>
            <person name="Chaudhuri R.R."/>
            <person name="La Ragione R."/>
            <person name="Hildebrand F."/>
            <person name="Pallen M.J."/>
        </authorList>
    </citation>
    <scope>NUCLEOTIDE SEQUENCE</scope>
    <source>
        <strain evidence="1">CHK174-6876</strain>
    </source>
</reference>
<name>A0A921FAF9_9LACO</name>